<dbReference type="EMBL" id="MHRM01000012">
    <property type="protein sequence ID" value="OHA24109.1"/>
    <property type="molecule type" value="Genomic_DNA"/>
</dbReference>
<gene>
    <name evidence="1" type="ORF">A3D50_01040</name>
</gene>
<organism evidence="1 2">
    <name type="scientific">Candidatus Taylorbacteria bacterium RIFCSPHIGHO2_02_FULL_44_12</name>
    <dbReference type="NCBI Taxonomy" id="1802308"/>
    <lineage>
        <taxon>Bacteria</taxon>
        <taxon>Candidatus Tayloriibacteriota</taxon>
    </lineage>
</organism>
<dbReference type="Proteomes" id="UP000178413">
    <property type="component" value="Unassembled WGS sequence"/>
</dbReference>
<dbReference type="AlphaFoldDB" id="A0A1G2MLM7"/>
<sequence length="122" mass="13469">MNTEEKTIDICDEPQVSAMCRQALLTYLPRLIGDKLPYMACVSWDSPTDIPTKYLPHILIVAPGKDGHRWPIIEKAKALGINVVVWSGDPANAERASGIGALFQEKKEGSKPLVELIVPFLK</sequence>
<protein>
    <submittedName>
        <fullName evidence="1">Uncharacterized protein</fullName>
    </submittedName>
</protein>
<accession>A0A1G2MLM7</accession>
<comment type="caution">
    <text evidence="1">The sequence shown here is derived from an EMBL/GenBank/DDBJ whole genome shotgun (WGS) entry which is preliminary data.</text>
</comment>
<dbReference type="STRING" id="1802308.A3D50_01040"/>
<evidence type="ECO:0000313" key="1">
    <source>
        <dbReference type="EMBL" id="OHA24109.1"/>
    </source>
</evidence>
<proteinExistence type="predicted"/>
<name>A0A1G2MLM7_9BACT</name>
<evidence type="ECO:0000313" key="2">
    <source>
        <dbReference type="Proteomes" id="UP000178413"/>
    </source>
</evidence>
<reference evidence="1 2" key="1">
    <citation type="journal article" date="2016" name="Nat. Commun.">
        <title>Thousands of microbial genomes shed light on interconnected biogeochemical processes in an aquifer system.</title>
        <authorList>
            <person name="Anantharaman K."/>
            <person name="Brown C.T."/>
            <person name="Hug L.A."/>
            <person name="Sharon I."/>
            <person name="Castelle C.J."/>
            <person name="Probst A.J."/>
            <person name="Thomas B.C."/>
            <person name="Singh A."/>
            <person name="Wilkins M.J."/>
            <person name="Karaoz U."/>
            <person name="Brodie E.L."/>
            <person name="Williams K.H."/>
            <person name="Hubbard S.S."/>
            <person name="Banfield J.F."/>
        </authorList>
    </citation>
    <scope>NUCLEOTIDE SEQUENCE [LARGE SCALE GENOMIC DNA]</scope>
</reference>